<evidence type="ECO:0000313" key="1">
    <source>
        <dbReference type="EMBL" id="TKR93797.1"/>
    </source>
</evidence>
<reference evidence="1 2" key="1">
    <citation type="journal article" date="2015" name="Genome Biol.">
        <title>Comparative genomics of Steinernema reveals deeply conserved gene regulatory networks.</title>
        <authorList>
            <person name="Dillman A.R."/>
            <person name="Macchietto M."/>
            <person name="Porter C.F."/>
            <person name="Rogers A."/>
            <person name="Williams B."/>
            <person name="Antoshechkin I."/>
            <person name="Lee M.M."/>
            <person name="Goodwin Z."/>
            <person name="Lu X."/>
            <person name="Lewis E.E."/>
            <person name="Goodrich-Blair H."/>
            <person name="Stock S.P."/>
            <person name="Adams B.J."/>
            <person name="Sternberg P.W."/>
            <person name="Mortazavi A."/>
        </authorList>
    </citation>
    <scope>NUCLEOTIDE SEQUENCE [LARGE SCALE GENOMIC DNA]</scope>
    <source>
        <strain evidence="1 2">ALL</strain>
    </source>
</reference>
<accession>A0A4U5PBP5</accession>
<dbReference type="OrthoDB" id="5816030at2759"/>
<organism evidence="1 2">
    <name type="scientific">Steinernema carpocapsae</name>
    <name type="common">Entomopathogenic nematode</name>
    <dbReference type="NCBI Taxonomy" id="34508"/>
    <lineage>
        <taxon>Eukaryota</taxon>
        <taxon>Metazoa</taxon>
        <taxon>Ecdysozoa</taxon>
        <taxon>Nematoda</taxon>
        <taxon>Chromadorea</taxon>
        <taxon>Rhabditida</taxon>
        <taxon>Tylenchina</taxon>
        <taxon>Panagrolaimomorpha</taxon>
        <taxon>Strongyloidoidea</taxon>
        <taxon>Steinernematidae</taxon>
        <taxon>Steinernema</taxon>
    </lineage>
</organism>
<gene>
    <name evidence="1" type="ORF">L596_008191</name>
</gene>
<proteinExistence type="predicted"/>
<protein>
    <recommendedName>
        <fullName evidence="3">DUF4440 domain-containing protein</fullName>
    </recommendedName>
</protein>
<dbReference type="InterPro" id="IPR032710">
    <property type="entry name" value="NTF2-like_dom_sf"/>
</dbReference>
<keyword evidence="2" id="KW-1185">Reference proteome</keyword>
<dbReference type="AlphaFoldDB" id="A0A4U5PBP5"/>
<dbReference type="EMBL" id="AZBU02000002">
    <property type="protein sequence ID" value="TKR93797.1"/>
    <property type="molecule type" value="Genomic_DNA"/>
</dbReference>
<dbReference type="SUPFAM" id="SSF54427">
    <property type="entry name" value="NTF2-like"/>
    <property type="match status" value="1"/>
</dbReference>
<dbReference type="Proteomes" id="UP000298663">
    <property type="component" value="Unassembled WGS sequence"/>
</dbReference>
<reference evidence="1 2" key="2">
    <citation type="journal article" date="2019" name="G3 (Bethesda)">
        <title>Hybrid Assembly of the Genome of the Entomopathogenic Nematode Steinernema carpocapsae Identifies the X-Chromosome.</title>
        <authorList>
            <person name="Serra L."/>
            <person name="Macchietto M."/>
            <person name="Macias-Munoz A."/>
            <person name="McGill C.J."/>
            <person name="Rodriguez I.M."/>
            <person name="Rodriguez B."/>
            <person name="Murad R."/>
            <person name="Mortazavi A."/>
        </authorList>
    </citation>
    <scope>NUCLEOTIDE SEQUENCE [LARGE SCALE GENOMIC DNA]</scope>
    <source>
        <strain evidence="1 2">ALL</strain>
    </source>
</reference>
<evidence type="ECO:0008006" key="3">
    <source>
        <dbReference type="Google" id="ProtNLM"/>
    </source>
</evidence>
<sequence length="126" mass="14276">MFSELVESINASASVDEILSFYDSDVEFLAKNTPSCRGHEALRIFYTATQKAGLRFAERLPFELHTLSPFLAIERGNYVIKSRKTSTRGRVVEGSNPAALDPTIAGTYFVLWIKRDDWVIIEECRL</sequence>
<dbReference type="Gene3D" id="3.10.450.50">
    <property type="match status" value="1"/>
</dbReference>
<name>A0A4U5PBP5_STECR</name>
<evidence type="ECO:0000313" key="2">
    <source>
        <dbReference type="Proteomes" id="UP000298663"/>
    </source>
</evidence>
<comment type="caution">
    <text evidence="1">The sequence shown here is derived from an EMBL/GenBank/DDBJ whole genome shotgun (WGS) entry which is preliminary data.</text>
</comment>